<dbReference type="SUPFAM" id="SSF52172">
    <property type="entry name" value="CheY-like"/>
    <property type="match status" value="1"/>
</dbReference>
<dbReference type="InterPro" id="IPR016032">
    <property type="entry name" value="Sig_transdc_resp-reg_C-effctor"/>
</dbReference>
<dbReference type="InterPro" id="IPR039420">
    <property type="entry name" value="WalR-like"/>
</dbReference>
<accession>A0ABV6FU64</accession>
<dbReference type="PROSITE" id="PS00622">
    <property type="entry name" value="HTH_LUXR_1"/>
    <property type="match status" value="1"/>
</dbReference>
<comment type="caution">
    <text evidence="5">The sequence shown here is derived from an EMBL/GenBank/DDBJ whole genome shotgun (WGS) entry which is preliminary data.</text>
</comment>
<gene>
    <name evidence="5" type="ORF">ACFFIP_12080</name>
</gene>
<dbReference type="Pfam" id="PF00196">
    <property type="entry name" value="GerE"/>
    <property type="match status" value="1"/>
</dbReference>
<evidence type="ECO:0000256" key="2">
    <source>
        <dbReference type="PROSITE-ProRule" id="PRU00169"/>
    </source>
</evidence>
<dbReference type="PANTHER" id="PTHR43214:SF43">
    <property type="entry name" value="TWO-COMPONENT RESPONSE REGULATOR"/>
    <property type="match status" value="1"/>
</dbReference>
<evidence type="ECO:0000256" key="1">
    <source>
        <dbReference type="ARBA" id="ARBA00023125"/>
    </source>
</evidence>
<dbReference type="EMBL" id="JBHLWI010000033">
    <property type="protein sequence ID" value="MFC0263420.1"/>
    <property type="molecule type" value="Genomic_DNA"/>
</dbReference>
<dbReference type="PRINTS" id="PR00038">
    <property type="entry name" value="HTHLUXR"/>
</dbReference>
<dbReference type="Gene3D" id="3.40.50.2300">
    <property type="match status" value="1"/>
</dbReference>
<feature type="domain" description="Response regulatory" evidence="4">
    <location>
        <begin position="5"/>
        <end position="120"/>
    </location>
</feature>
<dbReference type="Proteomes" id="UP001589797">
    <property type="component" value="Unassembled WGS sequence"/>
</dbReference>
<keyword evidence="6" id="KW-1185">Reference proteome</keyword>
<proteinExistence type="predicted"/>
<keyword evidence="2" id="KW-0597">Phosphoprotein</keyword>
<dbReference type="PROSITE" id="PS50110">
    <property type="entry name" value="RESPONSE_REGULATORY"/>
    <property type="match status" value="1"/>
</dbReference>
<feature type="domain" description="HTH luxR-type" evidence="3">
    <location>
        <begin position="127"/>
        <end position="192"/>
    </location>
</feature>
<dbReference type="GO" id="GO:0003677">
    <property type="term" value="F:DNA binding"/>
    <property type="evidence" value="ECO:0007669"/>
    <property type="project" value="UniProtKB-KW"/>
</dbReference>
<dbReference type="PANTHER" id="PTHR43214">
    <property type="entry name" value="TWO-COMPONENT RESPONSE REGULATOR"/>
    <property type="match status" value="1"/>
</dbReference>
<organism evidence="5 6">
    <name type="scientific">Fontibacter flavus</name>
    <dbReference type="NCBI Taxonomy" id="654838"/>
    <lineage>
        <taxon>Bacteria</taxon>
        <taxon>Pseudomonadati</taxon>
        <taxon>Bacteroidota</taxon>
        <taxon>Cytophagia</taxon>
        <taxon>Cytophagales</taxon>
        <taxon>Cyclobacteriaceae</taxon>
        <taxon>Fontibacter</taxon>
    </lineage>
</organism>
<dbReference type="InterPro" id="IPR000792">
    <property type="entry name" value="Tscrpt_reg_LuxR_C"/>
</dbReference>
<dbReference type="CDD" id="cd06170">
    <property type="entry name" value="LuxR_C_like"/>
    <property type="match status" value="1"/>
</dbReference>
<dbReference type="Gene3D" id="1.10.10.10">
    <property type="entry name" value="Winged helix-like DNA-binding domain superfamily/Winged helix DNA-binding domain"/>
    <property type="match status" value="1"/>
</dbReference>
<dbReference type="InterPro" id="IPR036388">
    <property type="entry name" value="WH-like_DNA-bd_sf"/>
</dbReference>
<dbReference type="SMART" id="SM00421">
    <property type="entry name" value="HTH_LUXR"/>
    <property type="match status" value="1"/>
</dbReference>
<dbReference type="SUPFAM" id="SSF46894">
    <property type="entry name" value="C-terminal effector domain of the bipartite response regulators"/>
    <property type="match status" value="1"/>
</dbReference>
<evidence type="ECO:0000259" key="4">
    <source>
        <dbReference type="PROSITE" id="PS50110"/>
    </source>
</evidence>
<dbReference type="InterPro" id="IPR001789">
    <property type="entry name" value="Sig_transdc_resp-reg_receiver"/>
</dbReference>
<feature type="modified residue" description="4-aspartylphosphate" evidence="2">
    <location>
        <position position="55"/>
    </location>
</feature>
<dbReference type="Pfam" id="PF00072">
    <property type="entry name" value="Response_reg"/>
    <property type="match status" value="1"/>
</dbReference>
<keyword evidence="1 5" id="KW-0238">DNA-binding</keyword>
<dbReference type="SMART" id="SM00448">
    <property type="entry name" value="REC"/>
    <property type="match status" value="1"/>
</dbReference>
<dbReference type="PROSITE" id="PS50043">
    <property type="entry name" value="HTH_LUXR_2"/>
    <property type="match status" value="1"/>
</dbReference>
<evidence type="ECO:0000259" key="3">
    <source>
        <dbReference type="PROSITE" id="PS50043"/>
    </source>
</evidence>
<protein>
    <submittedName>
        <fullName evidence="5">DNA-binding response regulator</fullName>
    </submittedName>
</protein>
<reference evidence="5 6" key="1">
    <citation type="submission" date="2024-09" db="EMBL/GenBank/DDBJ databases">
        <authorList>
            <person name="Sun Q."/>
            <person name="Mori K."/>
        </authorList>
    </citation>
    <scope>NUCLEOTIDE SEQUENCE [LARGE SCALE GENOMIC DNA]</scope>
    <source>
        <strain evidence="5 6">CCM 7650</strain>
    </source>
</reference>
<evidence type="ECO:0000313" key="6">
    <source>
        <dbReference type="Proteomes" id="UP001589797"/>
    </source>
</evidence>
<evidence type="ECO:0000313" key="5">
    <source>
        <dbReference type="EMBL" id="MFC0263420.1"/>
    </source>
</evidence>
<dbReference type="InterPro" id="IPR011006">
    <property type="entry name" value="CheY-like_superfamily"/>
</dbReference>
<sequence length="194" mass="21650">MSQSKILIVEDEIIVTMDLEETLARLGFEVIGAANTPEEARDFFAVQVPDVIVCDINLNADIDGIALMKELMRKGDFKVIFLTAFHDDQTIAKTLEIEGSFYLVKPFNANQLKASLQIVLSKNQGNQTEAPDFLSSRELEIIGLLADGKSSYEIADALNISYHTITTHTKNIRKKLDVHTNLDVVAKALKNKWI</sequence>
<name>A0ABV6FU64_9BACT</name>
<dbReference type="RefSeq" id="WP_382387906.1">
    <property type="nucleotide sequence ID" value="NZ_JBHLWI010000033.1"/>
</dbReference>